<gene>
    <name evidence="2" type="ORF">WHR41_06313</name>
</gene>
<protein>
    <submittedName>
        <fullName evidence="2">Uncharacterized protein</fullName>
    </submittedName>
</protein>
<comment type="caution">
    <text evidence="2">The sequence shown here is derived from an EMBL/GenBank/DDBJ whole genome shotgun (WGS) entry which is preliminary data.</text>
</comment>
<feature type="compositionally biased region" description="Basic residues" evidence="1">
    <location>
        <begin position="83"/>
        <end position="95"/>
    </location>
</feature>
<evidence type="ECO:0000313" key="2">
    <source>
        <dbReference type="EMBL" id="KAL1584473.1"/>
    </source>
</evidence>
<sequence>MADNSSPSTPNKDVSAFNANETKIITAIMQNLTSEIQFDAEKVAAALGYKDAGSLRARWNAIKRAKISGTSTGPAGGVTKGTPTKKGKSTPKKVKAGADELDDDDEEIGSKKKTKSKKGGKKGKTKVKTEEEEDAVESVEDSNGIAKDFDEAEVEAEAEDMF</sequence>
<evidence type="ECO:0000256" key="1">
    <source>
        <dbReference type="SAM" id="MobiDB-lite"/>
    </source>
</evidence>
<feature type="region of interest" description="Disordered" evidence="1">
    <location>
        <begin position="64"/>
        <end position="162"/>
    </location>
</feature>
<proteinExistence type="predicted"/>
<reference evidence="2 3" key="1">
    <citation type="journal article" date="2020" name="Microbiol. Resour. Announc.">
        <title>Draft Genome Sequence of a Cladosporium Species Isolated from the Mesophotic Ascidian Didemnum maculosum.</title>
        <authorList>
            <person name="Gioti A."/>
            <person name="Siaperas R."/>
            <person name="Nikolaivits E."/>
            <person name="Le Goff G."/>
            <person name="Ouazzani J."/>
            <person name="Kotoulas G."/>
            <person name="Topakas E."/>
        </authorList>
    </citation>
    <scope>NUCLEOTIDE SEQUENCE [LARGE SCALE GENOMIC DNA]</scope>
    <source>
        <strain evidence="2 3">TM138-S3</strain>
    </source>
</reference>
<name>A0AB34KI85_9PEZI</name>
<accession>A0AB34KI85</accession>
<dbReference type="AlphaFoldDB" id="A0AB34KI85"/>
<dbReference type="EMBL" id="JAAQHG020000026">
    <property type="protein sequence ID" value="KAL1584473.1"/>
    <property type="molecule type" value="Genomic_DNA"/>
</dbReference>
<dbReference type="Proteomes" id="UP000803884">
    <property type="component" value="Unassembled WGS sequence"/>
</dbReference>
<dbReference type="RefSeq" id="XP_069227579.1">
    <property type="nucleotide sequence ID" value="XM_069374918.1"/>
</dbReference>
<organism evidence="2 3">
    <name type="scientific">Cladosporium halotolerans</name>
    <dbReference type="NCBI Taxonomy" id="1052096"/>
    <lineage>
        <taxon>Eukaryota</taxon>
        <taxon>Fungi</taxon>
        <taxon>Dikarya</taxon>
        <taxon>Ascomycota</taxon>
        <taxon>Pezizomycotina</taxon>
        <taxon>Dothideomycetes</taxon>
        <taxon>Dothideomycetidae</taxon>
        <taxon>Cladosporiales</taxon>
        <taxon>Cladosporiaceae</taxon>
        <taxon>Cladosporium</taxon>
    </lineage>
</organism>
<evidence type="ECO:0000313" key="3">
    <source>
        <dbReference type="Proteomes" id="UP000803884"/>
    </source>
</evidence>
<feature type="compositionally biased region" description="Basic residues" evidence="1">
    <location>
        <begin position="111"/>
        <end position="126"/>
    </location>
</feature>
<feature type="compositionally biased region" description="Acidic residues" evidence="1">
    <location>
        <begin position="150"/>
        <end position="162"/>
    </location>
</feature>
<keyword evidence="3" id="KW-1185">Reference proteome</keyword>
<dbReference type="GeneID" id="96007756"/>
<feature type="compositionally biased region" description="Acidic residues" evidence="1">
    <location>
        <begin position="130"/>
        <end position="140"/>
    </location>
</feature>